<dbReference type="PANTHER" id="PTHR42714">
    <property type="entry name" value="TRNA MODIFICATION GTPASE GTPBP3"/>
    <property type="match status" value="1"/>
</dbReference>
<evidence type="ECO:0000259" key="9">
    <source>
        <dbReference type="PROSITE" id="PS51709"/>
    </source>
</evidence>
<dbReference type="Proteomes" id="UP000247763">
    <property type="component" value="Chromosome"/>
</dbReference>
<feature type="binding site" evidence="7">
    <location>
        <position position="248"/>
    </location>
    <ligand>
        <name>Mg(2+)</name>
        <dbReference type="ChEBI" id="CHEBI:18420"/>
    </ligand>
</feature>
<evidence type="ECO:0000313" key="11">
    <source>
        <dbReference type="Proteomes" id="UP000247763"/>
    </source>
</evidence>
<comment type="cofactor">
    <cofactor evidence="7">
        <name>K(+)</name>
        <dbReference type="ChEBI" id="CHEBI:29103"/>
    </cofactor>
    <text evidence="7">Binds 1 potassium ion per subunit.</text>
</comment>
<comment type="subunit">
    <text evidence="7">Homodimer. Heterotetramer of two MnmE and two MnmG subunits.</text>
</comment>
<sequence length="446" mass="46873">MRDTIFAPATAPGRAAVAVVRLSGPLSGEALVSLAGRRPSPRRAVVRKLKDVEGRVLDEALVLWMPGPASYTGENSAELHLHGGPAVVAGVMEALAGLGLRLAEPGEFTRRAFENGRLDLAQAEGVADLIEAETEAQRRQALAQLDGALGRAREAWRSDLVEALALFEAAVDFPDEDLPEDVAARAHPALERLVGALRSALDGVERAERVRDGFAIALIGAPNAGKSTLLNALSRREAAIVTATPGTTRDVIEVALQLSGYKVILADTAGLRDTLDEVEAEGVRRARRRAEAADLRLWVVDGSGGGDASPAPEVLRAGDICLVAKADLPAGDAAAQAQVEAVALRLEPHRLSAHRAEDVAALEAVLAERVVAALGSGEPPSATRLRHAALLAEALERLESARALSAEPELAAEDVRLAARALDRITGKIGPEDVLDRIFSTFCIGK</sequence>
<dbReference type="GO" id="GO:0003924">
    <property type="term" value="F:GTPase activity"/>
    <property type="evidence" value="ECO:0007669"/>
    <property type="project" value="UniProtKB-UniRule"/>
</dbReference>
<evidence type="ECO:0000256" key="3">
    <source>
        <dbReference type="ARBA" id="ARBA00022741"/>
    </source>
</evidence>
<dbReference type="FunFam" id="3.30.1360.120:FF:000007">
    <property type="entry name" value="tRNA modification GTPase GTPBP3, mitochondrial"/>
    <property type="match status" value="1"/>
</dbReference>
<evidence type="ECO:0000256" key="2">
    <source>
        <dbReference type="ARBA" id="ARBA00022694"/>
    </source>
</evidence>
<comment type="caution">
    <text evidence="7">Lacks conserved residue(s) required for the propagation of feature annotation.</text>
</comment>
<dbReference type="InterPro" id="IPR005225">
    <property type="entry name" value="Small_GTP-bd"/>
</dbReference>
<comment type="subcellular location">
    <subcellularLocation>
        <location evidence="7">Cytoplasm</location>
    </subcellularLocation>
</comment>
<feature type="domain" description="TrmE-type G" evidence="9">
    <location>
        <begin position="213"/>
        <end position="371"/>
    </location>
</feature>
<dbReference type="EMBL" id="CP029479">
    <property type="protein sequence ID" value="AWM78564.1"/>
    <property type="molecule type" value="Genomic_DNA"/>
</dbReference>
<dbReference type="PROSITE" id="PS51709">
    <property type="entry name" value="G_TRME"/>
    <property type="match status" value="1"/>
</dbReference>
<dbReference type="Pfam" id="PF10396">
    <property type="entry name" value="TrmE_N"/>
    <property type="match status" value="1"/>
</dbReference>
<comment type="function">
    <text evidence="7">Exhibits a very high intrinsic GTPase hydrolysis rate. Involved in the addition of a carboxymethylaminomethyl (cmnm) group at the wobble position (U34) of certain tRNAs, forming tRNA-cmnm(5)s(2)U34.</text>
</comment>
<dbReference type="Gene3D" id="1.20.120.430">
    <property type="entry name" value="tRNA modification GTPase MnmE domain 2"/>
    <property type="match status" value="1"/>
</dbReference>
<feature type="binding site" evidence="7">
    <location>
        <position position="117"/>
    </location>
    <ligand>
        <name>(6S)-5-formyl-5,6,7,8-tetrahydrofolate</name>
        <dbReference type="ChEBI" id="CHEBI:57457"/>
    </ligand>
</feature>
<keyword evidence="6 7" id="KW-0342">GTP-binding</keyword>
<evidence type="ECO:0000256" key="7">
    <source>
        <dbReference type="HAMAP-Rule" id="MF_00379"/>
    </source>
</evidence>
<dbReference type="Gene3D" id="3.40.50.300">
    <property type="entry name" value="P-loop containing nucleotide triphosphate hydrolases"/>
    <property type="match status" value="1"/>
</dbReference>
<evidence type="ECO:0000256" key="6">
    <source>
        <dbReference type="ARBA" id="ARBA00023134"/>
    </source>
</evidence>
<dbReference type="InterPro" id="IPR018948">
    <property type="entry name" value="GTP-bd_TrmE_N"/>
</dbReference>
<dbReference type="SUPFAM" id="SSF52540">
    <property type="entry name" value="P-loop containing nucleoside triphosphate hydrolases"/>
    <property type="match status" value="1"/>
</dbReference>
<keyword evidence="2 7" id="KW-0819">tRNA processing</keyword>
<dbReference type="Gene3D" id="3.30.1360.120">
    <property type="entry name" value="Probable tRNA modification gtpase trme, domain 1"/>
    <property type="match status" value="1"/>
</dbReference>
<dbReference type="SUPFAM" id="SSF116878">
    <property type="entry name" value="TrmE connector domain"/>
    <property type="match status" value="1"/>
</dbReference>
<dbReference type="GO" id="GO:0002098">
    <property type="term" value="P:tRNA wobble uridine modification"/>
    <property type="evidence" value="ECO:0007669"/>
    <property type="project" value="TreeGrafter"/>
</dbReference>
<dbReference type="GO" id="GO:0046872">
    <property type="term" value="F:metal ion binding"/>
    <property type="evidence" value="ECO:0007669"/>
    <property type="project" value="UniProtKB-KW"/>
</dbReference>
<dbReference type="NCBIfam" id="TIGR00450">
    <property type="entry name" value="mnmE_trmE_thdF"/>
    <property type="match status" value="1"/>
</dbReference>
<dbReference type="InterPro" id="IPR031168">
    <property type="entry name" value="G_TrmE"/>
</dbReference>
<name>A0A2Z3I4V5_9CAUL</name>
<dbReference type="InterPro" id="IPR027368">
    <property type="entry name" value="MnmE_dom2"/>
</dbReference>
<comment type="similarity">
    <text evidence="1 7 8">Belongs to the TRAFAC class TrmE-Era-EngA-EngB-Septin-like GTPase superfamily. TrmE GTPase family.</text>
</comment>
<keyword evidence="5 7" id="KW-0630">Potassium</keyword>
<dbReference type="InterPro" id="IPR025867">
    <property type="entry name" value="MnmE_helical"/>
</dbReference>
<feature type="binding site" evidence="7">
    <location>
        <position position="78"/>
    </location>
    <ligand>
        <name>(6S)-5-formyl-5,6,7,8-tetrahydrofolate</name>
        <dbReference type="ChEBI" id="CHEBI:57457"/>
    </ligand>
</feature>
<dbReference type="GO" id="GO:0030488">
    <property type="term" value="P:tRNA methylation"/>
    <property type="evidence" value="ECO:0007669"/>
    <property type="project" value="TreeGrafter"/>
</dbReference>
<dbReference type="Pfam" id="PF01926">
    <property type="entry name" value="MMR_HSR1"/>
    <property type="match status" value="1"/>
</dbReference>
<gene>
    <name evidence="7" type="primary">mnmE</name>
    <name evidence="7" type="synonym">trmE</name>
    <name evidence="10" type="ORF">HYN04_12855</name>
</gene>
<dbReference type="CDD" id="cd14858">
    <property type="entry name" value="TrmE_N"/>
    <property type="match status" value="1"/>
</dbReference>
<dbReference type="InterPro" id="IPR027266">
    <property type="entry name" value="TrmE/GcvT-like"/>
</dbReference>
<keyword evidence="7" id="KW-0460">Magnesium</keyword>
<dbReference type="CDD" id="cd04164">
    <property type="entry name" value="trmE"/>
    <property type="match status" value="1"/>
</dbReference>
<dbReference type="Pfam" id="PF12631">
    <property type="entry name" value="MnmE_helical"/>
    <property type="match status" value="1"/>
</dbReference>
<keyword evidence="11" id="KW-1185">Reference proteome</keyword>
<dbReference type="NCBIfam" id="NF003661">
    <property type="entry name" value="PRK05291.1-3"/>
    <property type="match status" value="1"/>
</dbReference>
<dbReference type="AlphaFoldDB" id="A0A2Z3I4V5"/>
<dbReference type="RefSeq" id="WP_110451130.1">
    <property type="nucleotide sequence ID" value="NZ_CP029479.1"/>
</dbReference>
<dbReference type="KEGG" id="phb:HYN04_12855"/>
<dbReference type="NCBIfam" id="TIGR00231">
    <property type="entry name" value="small_GTP"/>
    <property type="match status" value="1"/>
</dbReference>
<dbReference type="HAMAP" id="MF_00379">
    <property type="entry name" value="GTPase_MnmE"/>
    <property type="match status" value="1"/>
</dbReference>
<organism evidence="10 11">
    <name type="scientific">Phenylobacterium parvum</name>
    <dbReference type="NCBI Taxonomy" id="2201350"/>
    <lineage>
        <taxon>Bacteria</taxon>
        <taxon>Pseudomonadati</taxon>
        <taxon>Pseudomonadota</taxon>
        <taxon>Alphaproteobacteria</taxon>
        <taxon>Caulobacterales</taxon>
        <taxon>Caulobacteraceae</taxon>
        <taxon>Phenylobacterium</taxon>
    </lineage>
</organism>
<dbReference type="EC" id="3.6.-.-" evidence="7"/>
<keyword evidence="3 7" id="KW-0547">Nucleotide-binding</keyword>
<dbReference type="InterPro" id="IPR027417">
    <property type="entry name" value="P-loop_NTPase"/>
</dbReference>
<dbReference type="InterPro" id="IPR004520">
    <property type="entry name" value="GTPase_MnmE"/>
</dbReference>
<feature type="binding site" evidence="7">
    <location>
        <position position="446"/>
    </location>
    <ligand>
        <name>(6S)-5-formyl-5,6,7,8-tetrahydrofolate</name>
        <dbReference type="ChEBI" id="CHEBI:57457"/>
    </ligand>
</feature>
<dbReference type="OrthoDB" id="9805918at2"/>
<evidence type="ECO:0000256" key="4">
    <source>
        <dbReference type="ARBA" id="ARBA00022801"/>
    </source>
</evidence>
<keyword evidence="7" id="KW-0479">Metal-binding</keyword>
<dbReference type="PANTHER" id="PTHR42714:SF2">
    <property type="entry name" value="TRNA MODIFICATION GTPASE GTPBP3, MITOCHONDRIAL"/>
    <property type="match status" value="1"/>
</dbReference>
<evidence type="ECO:0000256" key="8">
    <source>
        <dbReference type="RuleBase" id="RU003313"/>
    </source>
</evidence>
<dbReference type="GO" id="GO:0005525">
    <property type="term" value="F:GTP binding"/>
    <property type="evidence" value="ECO:0007669"/>
    <property type="project" value="UniProtKB-UniRule"/>
</dbReference>
<protein>
    <recommendedName>
        <fullName evidence="7">tRNA modification GTPase MnmE</fullName>
        <ecNumber evidence="7">3.6.-.-</ecNumber>
    </recommendedName>
</protein>
<dbReference type="GO" id="GO:0005737">
    <property type="term" value="C:cytoplasm"/>
    <property type="evidence" value="ECO:0007669"/>
    <property type="project" value="UniProtKB-SubCell"/>
</dbReference>
<feature type="binding site" evidence="7">
    <location>
        <position position="21"/>
    </location>
    <ligand>
        <name>(6S)-5-formyl-5,6,7,8-tetrahydrofolate</name>
        <dbReference type="ChEBI" id="CHEBI:57457"/>
    </ligand>
</feature>
<evidence type="ECO:0000313" key="10">
    <source>
        <dbReference type="EMBL" id="AWM78564.1"/>
    </source>
</evidence>
<accession>A0A2Z3I4V5</accession>
<keyword evidence="4 7" id="KW-0378">Hydrolase</keyword>
<dbReference type="InterPro" id="IPR006073">
    <property type="entry name" value="GTP-bd"/>
</dbReference>
<feature type="binding site" evidence="7">
    <location>
        <begin position="267"/>
        <end position="270"/>
    </location>
    <ligand>
        <name>GTP</name>
        <dbReference type="ChEBI" id="CHEBI:37565"/>
    </ligand>
</feature>
<feature type="binding site" evidence="7">
    <location>
        <position position="227"/>
    </location>
    <ligand>
        <name>Mg(2+)</name>
        <dbReference type="ChEBI" id="CHEBI:18420"/>
    </ligand>
</feature>
<feature type="binding site" evidence="7">
    <location>
        <begin position="242"/>
        <end position="248"/>
    </location>
    <ligand>
        <name>GTP</name>
        <dbReference type="ChEBI" id="CHEBI:37565"/>
    </ligand>
</feature>
<feature type="binding site" evidence="7">
    <location>
        <begin position="223"/>
        <end position="228"/>
    </location>
    <ligand>
        <name>GTP</name>
        <dbReference type="ChEBI" id="CHEBI:37565"/>
    </ligand>
</feature>
<keyword evidence="7" id="KW-0963">Cytoplasm</keyword>
<evidence type="ECO:0000256" key="5">
    <source>
        <dbReference type="ARBA" id="ARBA00022958"/>
    </source>
</evidence>
<proteinExistence type="inferred from homology"/>
<evidence type="ECO:0000256" key="1">
    <source>
        <dbReference type="ARBA" id="ARBA00011043"/>
    </source>
</evidence>
<reference evidence="11" key="1">
    <citation type="submission" date="2018-05" db="EMBL/GenBank/DDBJ databases">
        <title>Genome sequencing of Phenylobacterium sp. HYN0004.</title>
        <authorList>
            <person name="Yi H."/>
            <person name="Baek C."/>
        </authorList>
    </citation>
    <scope>NUCLEOTIDE SEQUENCE [LARGE SCALE GENOMIC DNA]</scope>
    <source>
        <strain evidence="11">HYN0004</strain>
    </source>
</reference>